<dbReference type="PATRIC" id="fig|1457173.3.peg.3356"/>
<organism evidence="1 2">
    <name type="scientific">Comamonas aquatica DA1877</name>
    <dbReference type="NCBI Taxonomy" id="1457173"/>
    <lineage>
        <taxon>Bacteria</taxon>
        <taxon>Pseudomonadati</taxon>
        <taxon>Pseudomonadota</taxon>
        <taxon>Betaproteobacteria</taxon>
        <taxon>Burkholderiales</taxon>
        <taxon>Comamonadaceae</taxon>
        <taxon>Comamonas</taxon>
    </lineage>
</organism>
<dbReference type="AlphaFoldDB" id="A0A014NH86"/>
<accession>A0A014NH86</accession>
<sequence length="114" mass="12761">MDQALHDAIAAVIPNCYGTVAPPEAVPPYAVWQRIGGDSSEYLDPADEPQVDKSQVQVRIFCTDVLEPKLKMRALTTALASHEWLVVRPMSGFRDDFDHDMSLFVAERDFEVIV</sequence>
<evidence type="ECO:0000313" key="1">
    <source>
        <dbReference type="EMBL" id="EXU78763.1"/>
    </source>
</evidence>
<gene>
    <name evidence="1" type="ORF">AX13_09745</name>
</gene>
<reference evidence="1 2" key="1">
    <citation type="submission" date="2014-01" db="EMBL/GenBank/DDBJ databases">
        <title>Interspecies Systems Biology Uncovers Metabolites Affecting C. elegans Gene Expression and Life History Traits.</title>
        <authorList>
            <person name="Watson E."/>
            <person name="Macneil L.T."/>
            <person name="Ritter A.D."/>
            <person name="Yilmaz L.S."/>
            <person name="Rosebrock A.P."/>
            <person name="Caudy A.A."/>
            <person name="Walhout A.J."/>
        </authorList>
    </citation>
    <scope>NUCLEOTIDE SEQUENCE [LARGE SCALE GENOMIC DNA]</scope>
    <source>
        <strain evidence="1 2">DA1877</strain>
    </source>
</reference>
<dbReference type="Proteomes" id="UP000020766">
    <property type="component" value="Unassembled WGS sequence"/>
</dbReference>
<dbReference type="EMBL" id="JBOK01000027">
    <property type="protein sequence ID" value="EXU78763.1"/>
    <property type="molecule type" value="Genomic_DNA"/>
</dbReference>
<name>A0A014NH86_9BURK</name>
<proteinExistence type="predicted"/>
<protein>
    <recommendedName>
        <fullName evidence="3">DUF3168 domain-containing protein</fullName>
    </recommendedName>
</protein>
<keyword evidence="2" id="KW-1185">Reference proteome</keyword>
<comment type="caution">
    <text evidence="1">The sequence shown here is derived from an EMBL/GenBank/DDBJ whole genome shotgun (WGS) entry which is preliminary data.</text>
</comment>
<dbReference type="RefSeq" id="WP_043387027.1">
    <property type="nucleotide sequence ID" value="NZ_JBOK01000027.1"/>
</dbReference>
<evidence type="ECO:0000313" key="2">
    <source>
        <dbReference type="Proteomes" id="UP000020766"/>
    </source>
</evidence>
<evidence type="ECO:0008006" key="3">
    <source>
        <dbReference type="Google" id="ProtNLM"/>
    </source>
</evidence>